<feature type="region of interest" description="Disordered" evidence="8">
    <location>
        <begin position="121"/>
        <end position="150"/>
    </location>
</feature>
<dbReference type="InterPro" id="IPR009071">
    <property type="entry name" value="HMG_box_dom"/>
</dbReference>
<evidence type="ECO:0000256" key="5">
    <source>
        <dbReference type="ARBA" id="ARBA00023163"/>
    </source>
</evidence>
<evidence type="ECO:0000256" key="1">
    <source>
        <dbReference type="ARBA" id="ARBA00022687"/>
    </source>
</evidence>
<gene>
    <name evidence="11" type="ORF">J4Q44_G00299260</name>
</gene>
<feature type="region of interest" description="Disordered" evidence="8">
    <location>
        <begin position="332"/>
        <end position="415"/>
    </location>
</feature>
<dbReference type="SMART" id="SM00398">
    <property type="entry name" value="HMG"/>
    <property type="match status" value="1"/>
</dbReference>
<dbReference type="Pfam" id="PF00505">
    <property type="entry name" value="HMG_box"/>
    <property type="match status" value="1"/>
</dbReference>
<keyword evidence="6 7" id="KW-0539">Nucleus</keyword>
<evidence type="ECO:0000313" key="12">
    <source>
        <dbReference type="Proteomes" id="UP001356427"/>
    </source>
</evidence>
<dbReference type="GO" id="GO:0090090">
    <property type="term" value="P:negative regulation of canonical Wnt signaling pathway"/>
    <property type="evidence" value="ECO:0007669"/>
    <property type="project" value="TreeGrafter"/>
</dbReference>
<keyword evidence="3 7" id="KW-0238">DNA-binding</keyword>
<evidence type="ECO:0000256" key="2">
    <source>
        <dbReference type="ARBA" id="ARBA00023015"/>
    </source>
</evidence>
<dbReference type="Gene3D" id="1.10.30.10">
    <property type="entry name" value="High mobility group box domain"/>
    <property type="match status" value="1"/>
</dbReference>
<dbReference type="InterPro" id="IPR033392">
    <property type="entry name" value="Sox7/17/18_central"/>
</dbReference>
<comment type="caution">
    <text evidence="11">The sequence shown here is derived from an EMBL/GenBank/DDBJ whole genome shotgun (WGS) entry which is preliminary data.</text>
</comment>
<evidence type="ECO:0000313" key="11">
    <source>
        <dbReference type="EMBL" id="KAK6299893.1"/>
    </source>
</evidence>
<dbReference type="PANTHER" id="PTHR10270">
    <property type="entry name" value="SOX TRANSCRIPTION FACTOR"/>
    <property type="match status" value="1"/>
</dbReference>
<dbReference type="GO" id="GO:0016055">
    <property type="term" value="P:Wnt signaling pathway"/>
    <property type="evidence" value="ECO:0007669"/>
    <property type="project" value="UniProtKB-KW"/>
</dbReference>
<feature type="region of interest" description="Disordered" evidence="8">
    <location>
        <begin position="1"/>
        <end position="20"/>
    </location>
</feature>
<dbReference type="GO" id="GO:0005634">
    <property type="term" value="C:nucleus"/>
    <property type="evidence" value="ECO:0007669"/>
    <property type="project" value="UniProtKB-UniRule"/>
</dbReference>
<dbReference type="GO" id="GO:0000978">
    <property type="term" value="F:RNA polymerase II cis-regulatory region sequence-specific DNA binding"/>
    <property type="evidence" value="ECO:0007669"/>
    <property type="project" value="TreeGrafter"/>
</dbReference>
<evidence type="ECO:0000256" key="8">
    <source>
        <dbReference type="SAM" id="MobiDB-lite"/>
    </source>
</evidence>
<dbReference type="PANTHER" id="PTHR10270:SF216">
    <property type="entry name" value="TRANSCRIPTION FACTOR SOX-17"/>
    <property type="match status" value="1"/>
</dbReference>
<protein>
    <submittedName>
        <fullName evidence="11">Uncharacterized protein</fullName>
    </submittedName>
</protein>
<evidence type="ECO:0000259" key="10">
    <source>
        <dbReference type="PROSITE" id="PS51516"/>
    </source>
</evidence>
<dbReference type="PROSITE" id="PS51516">
    <property type="entry name" value="SOX_C"/>
    <property type="match status" value="1"/>
</dbReference>
<reference evidence="11 12" key="1">
    <citation type="submission" date="2021-04" db="EMBL/GenBank/DDBJ databases">
        <authorList>
            <person name="De Guttry C."/>
            <person name="Zahm M."/>
            <person name="Klopp C."/>
            <person name="Cabau C."/>
            <person name="Louis A."/>
            <person name="Berthelot C."/>
            <person name="Parey E."/>
            <person name="Roest Crollius H."/>
            <person name="Montfort J."/>
            <person name="Robinson-Rechavi M."/>
            <person name="Bucao C."/>
            <person name="Bouchez O."/>
            <person name="Gislard M."/>
            <person name="Lluch J."/>
            <person name="Milhes M."/>
            <person name="Lampietro C."/>
            <person name="Lopez Roques C."/>
            <person name="Donnadieu C."/>
            <person name="Braasch I."/>
            <person name="Desvignes T."/>
            <person name="Postlethwait J."/>
            <person name="Bobe J."/>
            <person name="Wedekind C."/>
            <person name="Guiguen Y."/>
        </authorList>
    </citation>
    <scope>NUCLEOTIDE SEQUENCE [LARGE SCALE GENOMIC DNA]</scope>
    <source>
        <strain evidence="11">Cs_M1</strain>
        <tissue evidence="11">Blood</tissue>
    </source>
</reference>
<dbReference type="PROSITE" id="PS50118">
    <property type="entry name" value="HMG_BOX_2"/>
    <property type="match status" value="1"/>
</dbReference>
<feature type="domain" description="Sox C-terminal" evidence="10">
    <location>
        <begin position="364"/>
        <end position="481"/>
    </location>
</feature>
<evidence type="ECO:0000256" key="7">
    <source>
        <dbReference type="PROSITE-ProRule" id="PRU00267"/>
    </source>
</evidence>
<sequence length="694" mass="76537">MSPVVPLGQTDRLAGRPALGGVLVPSDLSLSVEPRGWRREPRPPPSSRLPRHGVGDTGGRGMGAGRIASPYCSPPSSGWTLNLTLWTAMSSPDAGYASDDQNQARCAISIMMPGMGHCQWSDPLSPLGDTKVKSESSSGNQNRGKNEPRIRRPMNAFMVWAKDERKRLAQQNPDLHNAELSKMLGKSWKALPVSEKRPFVEEAERLRVQHMQDHPNYKYRPRRRKQVKRIKRLDSGFLVHSMSDHQSTSLGGDGRVCMESLSYHHEHGYQVSPQSLSHYREAQALGGNSYESYSLPTPDTSPLDAVETDSMFFPGHSQEECHMMPVYAYHSQGAEYPPQDPHSNHHTNPMLHRHHSSPTEQQQASQAGPMPPSFNQLAMYYSQHCSPSHPKRHPGHGAGQLSPPPDSHSHPVDQVEQMHPSELIGEVDRSEFEQYLNSSRPGDMTGLSYGAHEANMQGPESLISSVLSDASTVVSDFAVLASSVGKQHGLVADASFNWKPVECAEERGDVRELGRVEHQTGCTFWMSCREHEPTGSSHRFDVSRERQGVVQGHAKVLCTLGGGHNGVVNRDGEIMERAVLPREEEQLCLAEVQLEVMEGTQPADKDELMSESSTEREEGGGGGFSREEKVVKSFLGQAVPRPGSRLALRPPRVSPKLTAVWHSALGCLEIIDKILPCSSGLIPHRSHDHCNSTR</sequence>
<dbReference type="InterPro" id="IPR021934">
    <property type="entry name" value="Sox_C"/>
</dbReference>
<feature type="region of interest" description="Disordered" evidence="8">
    <location>
        <begin position="601"/>
        <end position="625"/>
    </location>
</feature>
<keyword evidence="12" id="KW-1185">Reference proteome</keyword>
<dbReference type="InterPro" id="IPR050140">
    <property type="entry name" value="SRY-related_HMG-box_TF-like"/>
</dbReference>
<feature type="compositionally biased region" description="Basic and acidic residues" evidence="8">
    <location>
        <begin position="603"/>
        <end position="625"/>
    </location>
</feature>
<keyword evidence="5" id="KW-0804">Transcription</keyword>
<feature type="DNA-binding region" description="HMG box" evidence="7">
    <location>
        <begin position="150"/>
        <end position="218"/>
    </location>
</feature>
<keyword evidence="4" id="KW-0010">Activator</keyword>
<dbReference type="GO" id="GO:0001228">
    <property type="term" value="F:DNA-binding transcription activator activity, RNA polymerase II-specific"/>
    <property type="evidence" value="ECO:0007669"/>
    <property type="project" value="TreeGrafter"/>
</dbReference>
<evidence type="ECO:0000256" key="3">
    <source>
        <dbReference type="ARBA" id="ARBA00023125"/>
    </source>
</evidence>
<keyword evidence="1" id="KW-0879">Wnt signaling pathway</keyword>
<dbReference type="AlphaFoldDB" id="A0AAN8KXR1"/>
<dbReference type="EMBL" id="JAGTTL010000028">
    <property type="protein sequence ID" value="KAK6299893.1"/>
    <property type="molecule type" value="Genomic_DNA"/>
</dbReference>
<dbReference type="Proteomes" id="UP001356427">
    <property type="component" value="Unassembled WGS sequence"/>
</dbReference>
<feature type="domain" description="HMG box" evidence="9">
    <location>
        <begin position="150"/>
        <end position="218"/>
    </location>
</feature>
<dbReference type="SUPFAM" id="SSF47095">
    <property type="entry name" value="HMG-box"/>
    <property type="match status" value="1"/>
</dbReference>
<proteinExistence type="predicted"/>
<dbReference type="InterPro" id="IPR036910">
    <property type="entry name" value="HMG_box_dom_sf"/>
</dbReference>
<dbReference type="GO" id="GO:0001570">
    <property type="term" value="P:vasculogenesis"/>
    <property type="evidence" value="ECO:0007669"/>
    <property type="project" value="TreeGrafter"/>
</dbReference>
<name>A0AAN8KXR1_9TELE</name>
<dbReference type="Pfam" id="PF12067">
    <property type="entry name" value="Sox17_18_mid"/>
    <property type="match status" value="1"/>
</dbReference>
<keyword evidence="2" id="KW-0805">Transcription regulation</keyword>
<dbReference type="GO" id="GO:0001525">
    <property type="term" value="P:angiogenesis"/>
    <property type="evidence" value="ECO:0007669"/>
    <property type="project" value="TreeGrafter"/>
</dbReference>
<dbReference type="GO" id="GO:0007507">
    <property type="term" value="P:heart development"/>
    <property type="evidence" value="ECO:0007669"/>
    <property type="project" value="TreeGrafter"/>
</dbReference>
<feature type="region of interest" description="Disordered" evidence="8">
    <location>
        <begin position="30"/>
        <end position="61"/>
    </location>
</feature>
<evidence type="ECO:0000259" key="9">
    <source>
        <dbReference type="PROSITE" id="PS50118"/>
    </source>
</evidence>
<evidence type="ECO:0000256" key="4">
    <source>
        <dbReference type="ARBA" id="ARBA00023159"/>
    </source>
</evidence>
<organism evidence="11 12">
    <name type="scientific">Coregonus suidteri</name>
    <dbReference type="NCBI Taxonomy" id="861788"/>
    <lineage>
        <taxon>Eukaryota</taxon>
        <taxon>Metazoa</taxon>
        <taxon>Chordata</taxon>
        <taxon>Craniata</taxon>
        <taxon>Vertebrata</taxon>
        <taxon>Euteleostomi</taxon>
        <taxon>Actinopterygii</taxon>
        <taxon>Neopterygii</taxon>
        <taxon>Teleostei</taxon>
        <taxon>Protacanthopterygii</taxon>
        <taxon>Salmoniformes</taxon>
        <taxon>Salmonidae</taxon>
        <taxon>Coregoninae</taxon>
        <taxon>Coregonus</taxon>
    </lineage>
</organism>
<accession>A0AAN8KXR1</accession>
<evidence type="ECO:0000256" key="6">
    <source>
        <dbReference type="ARBA" id="ARBA00023242"/>
    </source>
</evidence>
<dbReference type="CDD" id="cd22047">
    <property type="entry name" value="HMG-box_SoxF_SOX17"/>
    <property type="match status" value="1"/>
</dbReference>
<dbReference type="FunFam" id="1.10.30.10:FF:000008">
    <property type="entry name" value="transcription factor SOX-7"/>
    <property type="match status" value="1"/>
</dbReference>
<dbReference type="GO" id="GO:0001706">
    <property type="term" value="P:endoderm formation"/>
    <property type="evidence" value="ECO:0007669"/>
    <property type="project" value="TreeGrafter"/>
</dbReference>